<protein>
    <recommendedName>
        <fullName evidence="3">V-type ATP synthase subunit G</fullName>
    </recommendedName>
</protein>
<dbReference type="PaxDb" id="1114965-Spaf_0073"/>
<dbReference type="STRING" id="1114965.Spaf_0073"/>
<gene>
    <name evidence="1" type="ORF">Spaf_0073</name>
</gene>
<evidence type="ECO:0000313" key="1">
    <source>
        <dbReference type="EMBL" id="AFJ25102.1"/>
    </source>
</evidence>
<dbReference type="AlphaFoldDB" id="I1ZJ78"/>
<evidence type="ECO:0000313" key="2">
    <source>
        <dbReference type="Proteomes" id="UP000002865"/>
    </source>
</evidence>
<proteinExistence type="predicted"/>
<accession>I1ZJ78</accession>
<name>I1ZJ78_STRPA</name>
<dbReference type="Proteomes" id="UP000002865">
    <property type="component" value="Chromosome"/>
</dbReference>
<evidence type="ECO:0008006" key="3">
    <source>
        <dbReference type="Google" id="ProtNLM"/>
    </source>
</evidence>
<dbReference type="EMBL" id="CP003122">
    <property type="protein sequence ID" value="AFJ25102.1"/>
    <property type="molecule type" value="Genomic_DNA"/>
</dbReference>
<reference evidence="1 2" key="1">
    <citation type="journal article" date="2012" name="PLoS ONE">
        <title>Complete Genome and Transcriptomes of Streptococcus parasanguinis FW213: Phylogenic Relations and Potential Virulence Mechanisms.</title>
        <authorList>
            <person name="Geng J."/>
            <person name="Chiu C.H."/>
            <person name="Tang P."/>
            <person name="Chen Y."/>
            <person name="Shieh H.R."/>
            <person name="Hu S."/>
            <person name="Chen Y.Y."/>
        </authorList>
    </citation>
    <scope>NUCLEOTIDE SEQUENCE [LARGE SCALE GENOMIC DNA]</scope>
    <source>
        <strain evidence="1 2">FW213</strain>
    </source>
</reference>
<dbReference type="HOGENOM" id="CLU_175626_0_0_9"/>
<sequence>MTMSNATLEMMQEIEQAAQGVIVGYEAQVEQIRTDSRDRLATVAQHYDEETKQLVTEAEKNAQERLVRLTKDLEETVARNDAKVQEAMTDKRARLVEAIVEKVVASYGR</sequence>
<dbReference type="PATRIC" id="fig|1114965.3.peg.73"/>
<organism evidence="1 2">
    <name type="scientific">Streptococcus parasanguinis FW213</name>
    <dbReference type="NCBI Taxonomy" id="1114965"/>
    <lineage>
        <taxon>Bacteria</taxon>
        <taxon>Bacillati</taxon>
        <taxon>Bacillota</taxon>
        <taxon>Bacilli</taxon>
        <taxon>Lactobacillales</taxon>
        <taxon>Streptococcaceae</taxon>
        <taxon>Streptococcus</taxon>
    </lineage>
</organism>
<dbReference type="KEGG" id="scf:Spaf_0073"/>